<accession>A0AAD9L1W0</accession>
<evidence type="ECO:0000313" key="1">
    <source>
        <dbReference type="EMBL" id="KAK2181544.1"/>
    </source>
</evidence>
<dbReference type="Proteomes" id="UP001209878">
    <property type="component" value="Unassembled WGS sequence"/>
</dbReference>
<dbReference type="EMBL" id="JAODUO010000392">
    <property type="protein sequence ID" value="KAK2181544.1"/>
    <property type="molecule type" value="Genomic_DNA"/>
</dbReference>
<protein>
    <submittedName>
        <fullName evidence="1">Uncharacterized protein</fullName>
    </submittedName>
</protein>
<sequence>MVTRLPTVASVARTLQWQRVSVNVWTTRSECCVTRQWTRYYATAIRQQRRGSCGSRRPDLSLRSRWRSARPLVRSTYGVWVALARLYSLAVAETTSRLQRCQCSTGDFVLNPVY</sequence>
<dbReference type="AlphaFoldDB" id="A0AAD9L1W0"/>
<organism evidence="1 2">
    <name type="scientific">Ridgeia piscesae</name>
    <name type="common">Tubeworm</name>
    <dbReference type="NCBI Taxonomy" id="27915"/>
    <lineage>
        <taxon>Eukaryota</taxon>
        <taxon>Metazoa</taxon>
        <taxon>Spiralia</taxon>
        <taxon>Lophotrochozoa</taxon>
        <taxon>Annelida</taxon>
        <taxon>Polychaeta</taxon>
        <taxon>Sedentaria</taxon>
        <taxon>Canalipalpata</taxon>
        <taxon>Sabellida</taxon>
        <taxon>Siboglinidae</taxon>
        <taxon>Ridgeia</taxon>
    </lineage>
</organism>
<comment type="caution">
    <text evidence="1">The sequence shown here is derived from an EMBL/GenBank/DDBJ whole genome shotgun (WGS) entry which is preliminary data.</text>
</comment>
<reference evidence="1" key="1">
    <citation type="journal article" date="2023" name="Mol. Biol. Evol.">
        <title>Third-Generation Sequencing Reveals the Adaptive Role of the Epigenome in Three Deep-Sea Polychaetes.</title>
        <authorList>
            <person name="Perez M."/>
            <person name="Aroh O."/>
            <person name="Sun Y."/>
            <person name="Lan Y."/>
            <person name="Juniper S.K."/>
            <person name="Young C.R."/>
            <person name="Angers B."/>
            <person name="Qian P.Y."/>
        </authorList>
    </citation>
    <scope>NUCLEOTIDE SEQUENCE</scope>
    <source>
        <strain evidence="1">R07B-5</strain>
    </source>
</reference>
<evidence type="ECO:0000313" key="2">
    <source>
        <dbReference type="Proteomes" id="UP001209878"/>
    </source>
</evidence>
<name>A0AAD9L1W0_RIDPI</name>
<proteinExistence type="predicted"/>
<gene>
    <name evidence="1" type="ORF">NP493_393g01035</name>
</gene>
<keyword evidence="2" id="KW-1185">Reference proteome</keyword>